<dbReference type="RefSeq" id="XP_025836870.1">
    <property type="nucleotide sequence ID" value="XM_025981085.1"/>
</dbReference>
<evidence type="ECO:0000256" key="8">
    <source>
        <dbReference type="ARBA" id="ARBA00022884"/>
    </source>
</evidence>
<keyword evidence="8" id="KW-0694">RNA-binding</keyword>
<dbReference type="GO" id="GO:0003723">
    <property type="term" value="F:RNA binding"/>
    <property type="evidence" value="ECO:0007669"/>
    <property type="project" value="UniProtKB-KW"/>
</dbReference>
<keyword evidence="9" id="KW-0539">Nucleus</keyword>
<dbReference type="Gene3D" id="3.30.470.30">
    <property type="entry name" value="DNA ligase/mRNA capping enzyme"/>
    <property type="match status" value="1"/>
</dbReference>
<comment type="similarity">
    <text evidence="4">Belongs to the snurportin family.</text>
</comment>
<name>A0A7F5RM24_AGRPL</name>
<organism evidence="11 12">
    <name type="scientific">Agrilus planipennis</name>
    <name type="common">Emerald ash borer</name>
    <name type="synonym">Agrilus marcopoli</name>
    <dbReference type="NCBI Taxonomy" id="224129"/>
    <lineage>
        <taxon>Eukaryota</taxon>
        <taxon>Metazoa</taxon>
        <taxon>Ecdysozoa</taxon>
        <taxon>Arthropoda</taxon>
        <taxon>Hexapoda</taxon>
        <taxon>Insecta</taxon>
        <taxon>Pterygota</taxon>
        <taxon>Neoptera</taxon>
        <taxon>Endopterygota</taxon>
        <taxon>Coleoptera</taxon>
        <taxon>Polyphaga</taxon>
        <taxon>Elateriformia</taxon>
        <taxon>Buprestoidea</taxon>
        <taxon>Buprestidae</taxon>
        <taxon>Agrilinae</taxon>
        <taxon>Agrilus</taxon>
    </lineage>
</organism>
<dbReference type="Pfam" id="PF21974">
    <property type="entry name" value="SPN1_m3Gcap_bd"/>
    <property type="match status" value="1"/>
</dbReference>
<evidence type="ECO:0000256" key="1">
    <source>
        <dbReference type="ARBA" id="ARBA00003975"/>
    </source>
</evidence>
<evidence type="ECO:0000313" key="11">
    <source>
        <dbReference type="Proteomes" id="UP000192223"/>
    </source>
</evidence>
<sequence length="312" mass="36951">MSNFEHLFKNKGALKSQEQRREELLLCLKKRRTDAIDEKRKITDLFEDDNSNNENDDQVELQRNHKMWRNQHKPFYNRLMLSEWLKDIPYDLEQNWLVKLCPKGSRNLVVAAHNITTSYSRLGVEKCTFVSYLPGGGNNISVNDKFTVLDCIYDNKQECYYVLDVLAWNSLSVKKCDADFRFFWLKSKFEENDELQKKSPCNKYPFILIDFFPAEVPLIENIFSKPFSLQGNEFAELDGILFYHRKTHYINGITPLVGWLKAYMLPEMLNIPVHDNYMCKKPENYISLAHYVECKKKIKVKNNRKKIESMET</sequence>
<evidence type="ECO:0000313" key="12">
    <source>
        <dbReference type="RefSeq" id="XP_025836870.1"/>
    </source>
</evidence>
<dbReference type="InterPro" id="IPR047857">
    <property type="entry name" value="Snurportin1_C"/>
</dbReference>
<keyword evidence="6" id="KW-0813">Transport</keyword>
<dbReference type="SUPFAM" id="SSF56091">
    <property type="entry name" value="DNA ligase/mRNA capping enzyme, catalytic domain"/>
    <property type="match status" value="1"/>
</dbReference>
<keyword evidence="11" id="KW-1185">Reference proteome</keyword>
<dbReference type="GO" id="GO:0005737">
    <property type="term" value="C:cytoplasm"/>
    <property type="evidence" value="ECO:0007669"/>
    <property type="project" value="UniProtKB-SubCell"/>
</dbReference>
<dbReference type="InterPro" id="IPR017336">
    <property type="entry name" value="Snurportin-1"/>
</dbReference>
<comment type="function">
    <text evidence="1">Functions as an U snRNP-specific nuclear import adapter. Involved in the trimethylguanosine (m3G)-cap-dependent nuclear import of U snRNPs. Binds specifically to the terminal m3G-cap U snRNAs.</text>
</comment>
<gene>
    <name evidence="12" type="primary">LOC108733682</name>
</gene>
<accession>A0A7F5RM24</accession>
<evidence type="ECO:0000256" key="7">
    <source>
        <dbReference type="ARBA" id="ARBA00022490"/>
    </source>
</evidence>
<dbReference type="PANTHER" id="PTHR13403">
    <property type="entry name" value="SNURPORTIN1 RNUT1 PROTEIN RNA, U TRANSPORTER 1"/>
    <property type="match status" value="1"/>
</dbReference>
<dbReference type="AlphaFoldDB" id="A0A7F5RM24"/>
<dbReference type="InParanoid" id="A0A7F5RM24"/>
<dbReference type="OrthoDB" id="10003593at2759"/>
<keyword evidence="7" id="KW-0963">Cytoplasm</keyword>
<evidence type="ECO:0000256" key="5">
    <source>
        <dbReference type="ARBA" id="ARBA00016034"/>
    </source>
</evidence>
<dbReference type="Proteomes" id="UP000192223">
    <property type="component" value="Unplaced"/>
</dbReference>
<evidence type="ECO:0000256" key="6">
    <source>
        <dbReference type="ARBA" id="ARBA00022448"/>
    </source>
</evidence>
<dbReference type="KEGG" id="apln:108733682"/>
<dbReference type="GO" id="GO:0005634">
    <property type="term" value="C:nucleus"/>
    <property type="evidence" value="ECO:0007669"/>
    <property type="project" value="UniProtKB-SubCell"/>
</dbReference>
<dbReference type="GO" id="GO:0061015">
    <property type="term" value="P:snRNA import into nucleus"/>
    <property type="evidence" value="ECO:0007669"/>
    <property type="project" value="InterPro"/>
</dbReference>
<dbReference type="PANTHER" id="PTHR13403:SF6">
    <property type="entry name" value="SNURPORTIN-1"/>
    <property type="match status" value="1"/>
</dbReference>
<proteinExistence type="inferred from homology"/>
<evidence type="ECO:0000256" key="3">
    <source>
        <dbReference type="ARBA" id="ARBA00004496"/>
    </source>
</evidence>
<evidence type="ECO:0000259" key="10">
    <source>
        <dbReference type="Pfam" id="PF21974"/>
    </source>
</evidence>
<dbReference type="CDD" id="cd09232">
    <property type="entry name" value="Snurportin-1_C"/>
    <property type="match status" value="1"/>
</dbReference>
<reference evidence="12" key="1">
    <citation type="submission" date="2025-08" db="UniProtKB">
        <authorList>
            <consortium name="RefSeq"/>
        </authorList>
    </citation>
    <scope>IDENTIFICATION</scope>
    <source>
        <tissue evidence="12">Entire body</tissue>
    </source>
</reference>
<evidence type="ECO:0000256" key="2">
    <source>
        <dbReference type="ARBA" id="ARBA00004123"/>
    </source>
</evidence>
<dbReference type="FunCoup" id="A0A7F5RM24">
    <property type="interactions" value="883"/>
</dbReference>
<evidence type="ECO:0000256" key="4">
    <source>
        <dbReference type="ARBA" id="ARBA00007540"/>
    </source>
</evidence>
<evidence type="ECO:0000256" key="9">
    <source>
        <dbReference type="ARBA" id="ARBA00023242"/>
    </source>
</evidence>
<comment type="subcellular location">
    <subcellularLocation>
        <location evidence="3">Cytoplasm</location>
    </subcellularLocation>
    <subcellularLocation>
        <location evidence="2">Nucleus</location>
    </subcellularLocation>
</comment>
<feature type="domain" description="Snurportin-1 m3G cap-binding" evidence="10">
    <location>
        <begin position="78"/>
        <end position="261"/>
    </location>
</feature>
<dbReference type="GeneID" id="108733682"/>
<protein>
    <recommendedName>
        <fullName evidence="5">Snurportin-1</fullName>
    </recommendedName>
</protein>